<reference evidence="14 15" key="1">
    <citation type="journal article" date="2018" name="J. Allergy Clin. Immunol.">
        <title>High-quality assembly of Dermatophagoides pteronyssinus genome and transcriptome reveals a wide range of novel allergens.</title>
        <authorList>
            <person name="Liu X.Y."/>
            <person name="Yang K.Y."/>
            <person name="Wang M.Q."/>
            <person name="Kwok J.S."/>
            <person name="Zeng X."/>
            <person name="Yang Z."/>
            <person name="Xiao X.J."/>
            <person name="Lau C.P."/>
            <person name="Li Y."/>
            <person name="Huang Z.M."/>
            <person name="Ba J.G."/>
            <person name="Yim A.K."/>
            <person name="Ouyang C.Y."/>
            <person name="Ngai S.M."/>
            <person name="Chan T.F."/>
            <person name="Leung E.L."/>
            <person name="Liu L."/>
            <person name="Liu Z.G."/>
            <person name="Tsui S.K."/>
        </authorList>
    </citation>
    <scope>NUCLEOTIDE SEQUENCE [LARGE SCALE GENOMIC DNA]</scope>
    <source>
        <strain evidence="14">Derp</strain>
    </source>
</reference>
<keyword evidence="4" id="KW-0221">Differentiation</keyword>
<evidence type="ECO:0000256" key="4">
    <source>
        <dbReference type="ARBA" id="ARBA00022782"/>
    </source>
</evidence>
<evidence type="ECO:0000256" key="11">
    <source>
        <dbReference type="ARBA" id="ARBA00045821"/>
    </source>
</evidence>
<evidence type="ECO:0000256" key="9">
    <source>
        <dbReference type="ARBA" id="ARBA00023163"/>
    </source>
</evidence>
<evidence type="ECO:0000259" key="13">
    <source>
        <dbReference type="PROSITE" id="PS50118"/>
    </source>
</evidence>
<keyword evidence="12" id="KW-0539">Nucleus</keyword>
<gene>
    <name evidence="14" type="ORF">DERP_007923</name>
</gene>
<protein>
    <recommendedName>
        <fullName evidence="3">Sex-determining region Y protein</fullName>
    </recommendedName>
    <alternativeName>
        <fullName evidence="10">Testis-determining factor</fullName>
    </alternativeName>
</protein>
<evidence type="ECO:0000256" key="6">
    <source>
        <dbReference type="ARBA" id="ARBA00022928"/>
    </source>
</evidence>
<keyword evidence="15" id="KW-1185">Reference proteome</keyword>
<feature type="DNA-binding region" description="HMG box" evidence="12">
    <location>
        <begin position="1"/>
        <end position="61"/>
    </location>
</feature>
<dbReference type="InterPro" id="IPR050140">
    <property type="entry name" value="SRY-related_HMG-box_TF-like"/>
</dbReference>
<name>A0ABQ8IT88_DERPT</name>
<keyword evidence="5" id="KW-0112">Calmodulin-binding</keyword>
<evidence type="ECO:0000313" key="14">
    <source>
        <dbReference type="EMBL" id="KAH9413447.1"/>
    </source>
</evidence>
<dbReference type="SUPFAM" id="SSF47095">
    <property type="entry name" value="HMG-box"/>
    <property type="match status" value="1"/>
</dbReference>
<evidence type="ECO:0000256" key="3">
    <source>
        <dbReference type="ARBA" id="ARBA00019052"/>
    </source>
</evidence>
<evidence type="ECO:0000256" key="10">
    <source>
        <dbReference type="ARBA" id="ARBA00032498"/>
    </source>
</evidence>
<dbReference type="Pfam" id="PF00505">
    <property type="entry name" value="HMG_box"/>
    <property type="match status" value="1"/>
</dbReference>
<evidence type="ECO:0000313" key="15">
    <source>
        <dbReference type="Proteomes" id="UP000887458"/>
    </source>
</evidence>
<evidence type="ECO:0000256" key="8">
    <source>
        <dbReference type="ARBA" id="ARBA00023159"/>
    </source>
</evidence>
<comment type="similarity">
    <text evidence="2">Belongs to the SRY family.</text>
</comment>
<dbReference type="InterPro" id="IPR009071">
    <property type="entry name" value="HMG_box_dom"/>
</dbReference>
<feature type="domain" description="HMG box" evidence="13">
    <location>
        <begin position="1"/>
        <end position="61"/>
    </location>
</feature>
<accession>A0ABQ8IT88</accession>
<comment type="function">
    <text evidence="11">Transcriptional regulator that controls a genetic switch in male development. It is necessary and sufficient for initiating male sex determination by directing the development of supporting cell precursors (pre-Sertoli cells) as Sertoli rather than granulosa cells. Involved in different aspects of gene regulation including promoter activation or repression. Binds to the DNA consensus sequence 5'-[AT]AACAA[AT]-3'. SRY HMG box recognizes DNA by partial intercalation in the minor groove and promotes DNA bending. Also involved in pre-mRNA splicing. In male adult brain involved in the maintenance of motor functions of dopaminergic neurons.</text>
</comment>
<evidence type="ECO:0000256" key="12">
    <source>
        <dbReference type="PROSITE-ProRule" id="PRU00267"/>
    </source>
</evidence>
<dbReference type="PANTHER" id="PTHR10270:SF161">
    <property type="entry name" value="SEX-DETERMINING REGION Y PROTEIN"/>
    <property type="match status" value="1"/>
</dbReference>
<organism evidence="14 15">
    <name type="scientific">Dermatophagoides pteronyssinus</name>
    <name type="common">European house dust mite</name>
    <dbReference type="NCBI Taxonomy" id="6956"/>
    <lineage>
        <taxon>Eukaryota</taxon>
        <taxon>Metazoa</taxon>
        <taxon>Ecdysozoa</taxon>
        <taxon>Arthropoda</taxon>
        <taxon>Chelicerata</taxon>
        <taxon>Arachnida</taxon>
        <taxon>Acari</taxon>
        <taxon>Acariformes</taxon>
        <taxon>Sarcoptiformes</taxon>
        <taxon>Astigmata</taxon>
        <taxon>Psoroptidia</taxon>
        <taxon>Analgoidea</taxon>
        <taxon>Pyroglyphidae</taxon>
        <taxon>Dermatophagoidinae</taxon>
        <taxon>Dermatophagoides</taxon>
    </lineage>
</organism>
<keyword evidence="6" id="KW-0726">Sexual differentiation</keyword>
<evidence type="ECO:0000256" key="1">
    <source>
        <dbReference type="ARBA" id="ARBA00004324"/>
    </source>
</evidence>
<comment type="caution">
    <text evidence="14">The sequence shown here is derived from an EMBL/GenBank/DDBJ whole genome shotgun (WGS) entry which is preliminary data.</text>
</comment>
<keyword evidence="8" id="KW-0010">Activator</keyword>
<comment type="subcellular location">
    <subcellularLocation>
        <location evidence="1">Nucleus speckle</location>
    </subcellularLocation>
</comment>
<evidence type="ECO:0000256" key="5">
    <source>
        <dbReference type="ARBA" id="ARBA00022860"/>
    </source>
</evidence>
<dbReference type="Proteomes" id="UP000887458">
    <property type="component" value="Unassembled WGS sequence"/>
</dbReference>
<dbReference type="EMBL" id="NJHN03000121">
    <property type="protein sequence ID" value="KAH9413447.1"/>
    <property type="molecule type" value="Genomic_DNA"/>
</dbReference>
<keyword evidence="7 12" id="KW-0238">DNA-binding</keyword>
<dbReference type="PROSITE" id="PS50118">
    <property type="entry name" value="HMG_BOX_2"/>
    <property type="match status" value="1"/>
</dbReference>
<dbReference type="InterPro" id="IPR036910">
    <property type="entry name" value="HMG_box_dom_sf"/>
</dbReference>
<proteinExistence type="inferred from homology"/>
<dbReference type="PANTHER" id="PTHR10270">
    <property type="entry name" value="SOX TRANSCRIPTION FACTOR"/>
    <property type="match status" value="1"/>
</dbReference>
<sequence>MIFAKNRRREILYANPRMTNKEVSKQLGYEWRQLPEDRRTHYKQLAIHYSNEHKNKYPDPKNL</sequence>
<dbReference type="Gene3D" id="1.10.30.10">
    <property type="entry name" value="High mobility group box domain"/>
    <property type="match status" value="1"/>
</dbReference>
<evidence type="ECO:0000256" key="7">
    <source>
        <dbReference type="ARBA" id="ARBA00023125"/>
    </source>
</evidence>
<reference evidence="14 15" key="2">
    <citation type="journal article" date="2022" name="Mol. Biol. Evol.">
        <title>Comparative Genomics Reveals Insights into the Divergent Evolution of Astigmatic Mites and Household Pest Adaptations.</title>
        <authorList>
            <person name="Xiong Q."/>
            <person name="Wan A.T."/>
            <person name="Liu X."/>
            <person name="Fung C.S."/>
            <person name="Xiao X."/>
            <person name="Malainual N."/>
            <person name="Hou J."/>
            <person name="Wang L."/>
            <person name="Wang M."/>
            <person name="Yang K.Y."/>
            <person name="Cui Y."/>
            <person name="Leung E.L."/>
            <person name="Nong W."/>
            <person name="Shin S.K."/>
            <person name="Au S.W."/>
            <person name="Jeong K.Y."/>
            <person name="Chew F.T."/>
            <person name="Hui J.H."/>
            <person name="Leung T.F."/>
            <person name="Tungtrongchitr A."/>
            <person name="Zhong N."/>
            <person name="Liu Z."/>
            <person name="Tsui S.K."/>
        </authorList>
    </citation>
    <scope>NUCLEOTIDE SEQUENCE [LARGE SCALE GENOMIC DNA]</scope>
    <source>
        <strain evidence="14">Derp</strain>
    </source>
</reference>
<keyword evidence="9" id="KW-0804">Transcription</keyword>
<evidence type="ECO:0000256" key="2">
    <source>
        <dbReference type="ARBA" id="ARBA00005998"/>
    </source>
</evidence>